<evidence type="ECO:0000313" key="2">
    <source>
        <dbReference type="EMBL" id="MDH5162115.1"/>
    </source>
</evidence>
<dbReference type="GO" id="GO:0006313">
    <property type="term" value="P:DNA transposition"/>
    <property type="evidence" value="ECO:0007669"/>
    <property type="project" value="InterPro"/>
</dbReference>
<accession>A0AAW6STG0</accession>
<reference evidence="2" key="1">
    <citation type="submission" date="2023-03" db="EMBL/GenBank/DDBJ databases">
        <title>Bacterial isolates from washroom surfaces on a university campus.</title>
        <authorList>
            <person name="Holman D.B."/>
            <person name="Gzyl K.E."/>
            <person name="Taheri A.E."/>
        </authorList>
    </citation>
    <scope>NUCLEOTIDE SEQUENCE</scope>
    <source>
        <strain evidence="2">RD03</strain>
    </source>
</reference>
<evidence type="ECO:0000313" key="3">
    <source>
        <dbReference type="Proteomes" id="UP001159179"/>
    </source>
</evidence>
<dbReference type="GO" id="GO:0003677">
    <property type="term" value="F:DNA binding"/>
    <property type="evidence" value="ECO:0007669"/>
    <property type="project" value="InterPro"/>
</dbReference>
<dbReference type="PANTHER" id="PTHR34322:SF2">
    <property type="entry name" value="TRANSPOSASE IS200-LIKE DOMAIN-CONTAINING PROTEIN"/>
    <property type="match status" value="1"/>
</dbReference>
<dbReference type="Gene3D" id="3.30.70.1290">
    <property type="entry name" value="Transposase IS200-like"/>
    <property type="match status" value="1"/>
</dbReference>
<dbReference type="SMART" id="SM01321">
    <property type="entry name" value="Y1_Tnp"/>
    <property type="match status" value="1"/>
</dbReference>
<dbReference type="Proteomes" id="UP001159179">
    <property type="component" value="Unassembled WGS sequence"/>
</dbReference>
<dbReference type="GO" id="GO:0004803">
    <property type="term" value="F:transposase activity"/>
    <property type="evidence" value="ECO:0007669"/>
    <property type="project" value="InterPro"/>
</dbReference>
<gene>
    <name evidence="2" type="ORF">P5X88_14370</name>
</gene>
<name>A0AAW6STG0_9BACI</name>
<dbReference type="AlphaFoldDB" id="A0AAW6STG0"/>
<feature type="domain" description="Transposase IS200-like" evidence="1">
    <location>
        <begin position="9"/>
        <end position="123"/>
    </location>
</feature>
<dbReference type="SUPFAM" id="SSF143422">
    <property type="entry name" value="Transposase IS200-like"/>
    <property type="match status" value="1"/>
</dbReference>
<protein>
    <submittedName>
        <fullName evidence="2">Transposase</fullName>
    </submittedName>
</protein>
<dbReference type="PANTHER" id="PTHR34322">
    <property type="entry name" value="TRANSPOSASE, Y1_TNP DOMAIN-CONTAINING"/>
    <property type="match status" value="1"/>
</dbReference>
<dbReference type="InterPro" id="IPR002686">
    <property type="entry name" value="Transposase_17"/>
</dbReference>
<dbReference type="InterPro" id="IPR036515">
    <property type="entry name" value="Transposase_17_sf"/>
</dbReference>
<evidence type="ECO:0000259" key="1">
    <source>
        <dbReference type="SMART" id="SM01321"/>
    </source>
</evidence>
<sequence>MVRKPRQKSRNGFYHIMMRGINRQIIFEDNMDRHMLLSLIKKYRRICGFNLYGYCFMNNHIHLLLQEKEETVSKVIQRISVSYVQWYNKKYDRCGHLFQDRFRSEVVETSSSFLKVLRYIHQNPLKSGLTKTIFEWEWSSIHDYLRPSDFIDREFVLQLFSTDSYQALQLFSDYMQLSNNDEYLDDIPRITISDAEIIDYLKRIGIPTSSALQQLQKEKRNAIIADLKMIKGISIRQLARITGISKSVIDRIH</sequence>
<comment type="caution">
    <text evidence="2">The sequence shown here is derived from an EMBL/GenBank/DDBJ whole genome shotgun (WGS) entry which is preliminary data.</text>
</comment>
<dbReference type="Pfam" id="PF01797">
    <property type="entry name" value="Y1_Tnp"/>
    <property type="match status" value="1"/>
</dbReference>
<proteinExistence type="predicted"/>
<organism evidence="2 3">
    <name type="scientific">Heyndrickxia oleronia</name>
    <dbReference type="NCBI Taxonomy" id="38875"/>
    <lineage>
        <taxon>Bacteria</taxon>
        <taxon>Bacillati</taxon>
        <taxon>Bacillota</taxon>
        <taxon>Bacilli</taxon>
        <taxon>Bacillales</taxon>
        <taxon>Bacillaceae</taxon>
        <taxon>Heyndrickxia</taxon>
    </lineage>
</organism>
<dbReference type="EMBL" id="JAROYP010000008">
    <property type="protein sequence ID" value="MDH5162115.1"/>
    <property type="molecule type" value="Genomic_DNA"/>
</dbReference>